<dbReference type="PROSITE" id="PS50046">
    <property type="entry name" value="PHYTOCHROME_2"/>
    <property type="match status" value="1"/>
</dbReference>
<dbReference type="SUPFAM" id="SSF55785">
    <property type="entry name" value="PYP-like sensor domain (PAS domain)"/>
    <property type="match status" value="1"/>
</dbReference>
<evidence type="ECO:0000313" key="11">
    <source>
        <dbReference type="EMBL" id="TDO15225.1"/>
    </source>
</evidence>
<comment type="catalytic activity">
    <reaction evidence="7">
        <text>2 GTP = 3',3'-c-di-GMP + 2 diphosphate</text>
        <dbReference type="Rhea" id="RHEA:24898"/>
        <dbReference type="ChEBI" id="CHEBI:33019"/>
        <dbReference type="ChEBI" id="CHEBI:37565"/>
        <dbReference type="ChEBI" id="CHEBI:58805"/>
        <dbReference type="EC" id="2.7.7.65"/>
    </reaction>
</comment>
<dbReference type="PANTHER" id="PTHR45138:SF9">
    <property type="entry name" value="DIGUANYLATE CYCLASE DGCM-RELATED"/>
    <property type="match status" value="1"/>
</dbReference>
<dbReference type="PANTHER" id="PTHR45138">
    <property type="entry name" value="REGULATORY COMPONENTS OF SENSORY TRANSDUCTION SYSTEM"/>
    <property type="match status" value="1"/>
</dbReference>
<name>A0A4R6I3A5_9GAMM</name>
<dbReference type="GO" id="GO:0052621">
    <property type="term" value="F:diguanylate cyclase activity"/>
    <property type="evidence" value="ECO:0007669"/>
    <property type="project" value="UniProtKB-EC"/>
</dbReference>
<accession>A0A4R6I3A5</accession>
<keyword evidence="12" id="KW-1185">Reference proteome</keyword>
<dbReference type="EMBL" id="SNWH01000002">
    <property type="protein sequence ID" value="TDO15225.1"/>
    <property type="molecule type" value="Genomic_DNA"/>
</dbReference>
<organism evidence="11 12">
    <name type="scientific">Halomonas ventosae</name>
    <dbReference type="NCBI Taxonomy" id="229007"/>
    <lineage>
        <taxon>Bacteria</taxon>
        <taxon>Pseudomonadati</taxon>
        <taxon>Pseudomonadota</taxon>
        <taxon>Gammaproteobacteria</taxon>
        <taxon>Oceanospirillales</taxon>
        <taxon>Halomonadaceae</taxon>
        <taxon>Halomonas</taxon>
    </lineage>
</organism>
<dbReference type="InterPro" id="IPR043128">
    <property type="entry name" value="Rev_trsase/Diguanyl_cyclase"/>
</dbReference>
<keyword evidence="6" id="KW-0675">Receptor</keyword>
<dbReference type="GO" id="GO:0009881">
    <property type="term" value="F:photoreceptor activity"/>
    <property type="evidence" value="ECO:0007669"/>
    <property type="project" value="UniProtKB-KW"/>
</dbReference>
<evidence type="ECO:0000256" key="5">
    <source>
        <dbReference type="ARBA" id="ARBA00022991"/>
    </source>
</evidence>
<dbReference type="InterPro" id="IPR029016">
    <property type="entry name" value="GAF-like_dom_sf"/>
</dbReference>
<feature type="domain" description="Phytochrome chromophore attachment site" evidence="9">
    <location>
        <begin position="161"/>
        <end position="320"/>
    </location>
</feature>
<comment type="cofactor">
    <cofactor evidence="1">
        <name>Mg(2+)</name>
        <dbReference type="ChEBI" id="CHEBI:18420"/>
    </cofactor>
</comment>
<dbReference type="Gene3D" id="3.30.70.270">
    <property type="match status" value="1"/>
</dbReference>
<dbReference type="GO" id="GO:0005886">
    <property type="term" value="C:plasma membrane"/>
    <property type="evidence" value="ECO:0007669"/>
    <property type="project" value="TreeGrafter"/>
</dbReference>
<reference evidence="11 12" key="1">
    <citation type="submission" date="2019-03" db="EMBL/GenBank/DDBJ databases">
        <title>Freshwater and sediment microbial communities from various areas in North America, analyzing microbe dynamics in response to fracking.</title>
        <authorList>
            <person name="Lamendella R."/>
        </authorList>
    </citation>
    <scope>NUCLEOTIDE SEQUENCE [LARGE SCALE GENOMIC DNA]</scope>
    <source>
        <strain evidence="11 12">1_TX</strain>
    </source>
</reference>
<dbReference type="InterPro" id="IPR016132">
    <property type="entry name" value="Phyto_chromo_attachment"/>
</dbReference>
<gene>
    <name evidence="11" type="ORF">DFO68_10256</name>
</gene>
<dbReference type="FunFam" id="3.30.70.270:FF:000001">
    <property type="entry name" value="Diguanylate cyclase domain protein"/>
    <property type="match status" value="1"/>
</dbReference>
<dbReference type="GO" id="GO:0043709">
    <property type="term" value="P:cell adhesion involved in single-species biofilm formation"/>
    <property type="evidence" value="ECO:0007669"/>
    <property type="project" value="TreeGrafter"/>
</dbReference>
<keyword evidence="4" id="KW-0716">Sensory transduction</keyword>
<dbReference type="Pfam" id="PF00990">
    <property type="entry name" value="GGDEF"/>
    <property type="match status" value="1"/>
</dbReference>
<protein>
    <recommendedName>
        <fullName evidence="2">diguanylate cyclase</fullName>
        <ecNumber evidence="2">2.7.7.65</ecNumber>
    </recommendedName>
</protein>
<evidence type="ECO:0000256" key="6">
    <source>
        <dbReference type="ARBA" id="ARBA00023170"/>
    </source>
</evidence>
<dbReference type="Gene3D" id="3.30.450.40">
    <property type="match status" value="1"/>
</dbReference>
<dbReference type="Pfam" id="PF00360">
    <property type="entry name" value="PHY"/>
    <property type="match status" value="1"/>
</dbReference>
<sequence>MASTHEDPSALNAPTRYSAAQVAAALEACAREPVHIPGAIQPVGCLVSLDADLKRVRQISANSETFLGISVAAALAGEPREVLGDELLNLLDTELVKKQHSSACVLTTLREVRGEQRRFHAVVYHSGDAVVVELEHLMCPDGHRLLDTVNNWLVEVGQLDDIDVLLDTLTQRVQELTGHERVMVYRFDEKWNGRVIAETRLPEAKSFLDHYFPASDIPAQVRRLYDINRVRSIPDASAPAVPLVPPCGPSEAVPLDMSQGVLRAVAPIHQEYLTNMGVGASLSVAMHEEGRLWGLLACHGLKSRPLEADLRDALCAMVQSTMPRMMLLHARADTRLLQHIHDSNDILSDESGRLLGPDGLVQRHGAQWLELLDAEGIALVIGKASCGLGTLPAEENLVAMADWLSRFQQHDSPWHTQALEKTPLAPWQEGDLCGLLAVALPTESTHWLMLFRREQRHSRRWAGKPEDTPMIRDGQLILTPRRSFAQWQDEVRGQSRAWRNIECRAVGDLAKNLAVLTSNHEIAQLNERLHRANRKLKNLAFSDSLTGCWNRYRMEQGIDAALNAAERYYHPFALLLFDVDHFKQFNDTHGHEAGDQVLVEITRALQDSLRESDALGRWGGEEFLVLANHCETQEATRLAERLRQCVASIDLGKLGRVTISIGVTSWHPGDTRKRLVARADEAMYQAKENGRNRVETVEASPAQV</sequence>
<comment type="caution">
    <text evidence="11">The sequence shown here is derived from an EMBL/GenBank/DDBJ whole genome shotgun (WGS) entry which is preliminary data.</text>
</comment>
<dbReference type="InterPro" id="IPR013654">
    <property type="entry name" value="PAS_2"/>
</dbReference>
<dbReference type="Proteomes" id="UP000295150">
    <property type="component" value="Unassembled WGS sequence"/>
</dbReference>
<keyword evidence="3" id="KW-0600">Photoreceptor protein</keyword>
<dbReference type="Pfam" id="PF08446">
    <property type="entry name" value="PAS_2"/>
    <property type="match status" value="1"/>
</dbReference>
<feature type="domain" description="GGDEF" evidence="10">
    <location>
        <begin position="570"/>
        <end position="699"/>
    </location>
</feature>
<dbReference type="SMART" id="SM00267">
    <property type="entry name" value="GGDEF"/>
    <property type="match status" value="1"/>
</dbReference>
<dbReference type="InterPro" id="IPR000160">
    <property type="entry name" value="GGDEF_dom"/>
</dbReference>
<evidence type="ECO:0000313" key="12">
    <source>
        <dbReference type="Proteomes" id="UP000295150"/>
    </source>
</evidence>
<proteinExistence type="predicted"/>
<dbReference type="EC" id="2.7.7.65" evidence="2"/>
<dbReference type="SUPFAM" id="SSF55073">
    <property type="entry name" value="Nucleotide cyclase"/>
    <property type="match status" value="1"/>
</dbReference>
<evidence type="ECO:0000256" key="8">
    <source>
        <dbReference type="SAM" id="Coils"/>
    </source>
</evidence>
<evidence type="ECO:0000256" key="4">
    <source>
        <dbReference type="ARBA" id="ARBA00022606"/>
    </source>
</evidence>
<keyword evidence="8" id="KW-0175">Coiled coil</keyword>
<dbReference type="InterPro" id="IPR050469">
    <property type="entry name" value="Diguanylate_Cyclase"/>
</dbReference>
<dbReference type="AlphaFoldDB" id="A0A4R6I3A5"/>
<dbReference type="Gene3D" id="3.30.450.270">
    <property type="match status" value="1"/>
</dbReference>
<dbReference type="InterPro" id="IPR003018">
    <property type="entry name" value="GAF"/>
</dbReference>
<dbReference type="NCBIfam" id="TIGR00254">
    <property type="entry name" value="GGDEF"/>
    <property type="match status" value="1"/>
</dbReference>
<feature type="coiled-coil region" evidence="8">
    <location>
        <begin position="515"/>
        <end position="542"/>
    </location>
</feature>
<dbReference type="Gene3D" id="3.30.450.20">
    <property type="entry name" value="PAS domain"/>
    <property type="match status" value="1"/>
</dbReference>
<evidence type="ECO:0000259" key="10">
    <source>
        <dbReference type="PROSITE" id="PS50887"/>
    </source>
</evidence>
<dbReference type="RefSeq" id="WP_133481597.1">
    <property type="nucleotide sequence ID" value="NZ_SNWH01000002.1"/>
</dbReference>
<dbReference type="InterPro" id="IPR035965">
    <property type="entry name" value="PAS-like_dom_sf"/>
</dbReference>
<evidence type="ECO:0000256" key="2">
    <source>
        <dbReference type="ARBA" id="ARBA00012528"/>
    </source>
</evidence>
<dbReference type="GO" id="GO:0009584">
    <property type="term" value="P:detection of visible light"/>
    <property type="evidence" value="ECO:0007669"/>
    <property type="project" value="InterPro"/>
</dbReference>
<dbReference type="InterPro" id="IPR013515">
    <property type="entry name" value="Phytochrome_cen-reg"/>
</dbReference>
<evidence type="ECO:0000256" key="1">
    <source>
        <dbReference type="ARBA" id="ARBA00001946"/>
    </source>
</evidence>
<dbReference type="CDD" id="cd01949">
    <property type="entry name" value="GGDEF"/>
    <property type="match status" value="1"/>
</dbReference>
<dbReference type="PROSITE" id="PS50887">
    <property type="entry name" value="GGDEF"/>
    <property type="match status" value="1"/>
</dbReference>
<dbReference type="PRINTS" id="PR01033">
    <property type="entry name" value="PHYTOCHROME"/>
</dbReference>
<dbReference type="InterPro" id="IPR043150">
    <property type="entry name" value="Phytochrome_PHY_sf"/>
</dbReference>
<dbReference type="GO" id="GO:1902201">
    <property type="term" value="P:negative regulation of bacterial-type flagellum-dependent cell motility"/>
    <property type="evidence" value="ECO:0007669"/>
    <property type="project" value="TreeGrafter"/>
</dbReference>
<evidence type="ECO:0000259" key="9">
    <source>
        <dbReference type="PROSITE" id="PS50046"/>
    </source>
</evidence>
<evidence type="ECO:0000256" key="7">
    <source>
        <dbReference type="ARBA" id="ARBA00034247"/>
    </source>
</evidence>
<dbReference type="InterPro" id="IPR001294">
    <property type="entry name" value="Phytochrome"/>
</dbReference>
<dbReference type="OrthoDB" id="9808408at2"/>
<evidence type="ECO:0000256" key="3">
    <source>
        <dbReference type="ARBA" id="ARBA00022543"/>
    </source>
</evidence>
<dbReference type="Pfam" id="PF01590">
    <property type="entry name" value="GAF"/>
    <property type="match status" value="1"/>
</dbReference>
<dbReference type="InterPro" id="IPR029787">
    <property type="entry name" value="Nucleotide_cyclase"/>
</dbReference>
<dbReference type="SMART" id="SM00065">
    <property type="entry name" value="GAF"/>
    <property type="match status" value="1"/>
</dbReference>
<keyword evidence="5" id="KW-0157">Chromophore</keyword>
<dbReference type="GO" id="GO:0006355">
    <property type="term" value="P:regulation of DNA-templated transcription"/>
    <property type="evidence" value="ECO:0007669"/>
    <property type="project" value="InterPro"/>
</dbReference>
<dbReference type="SUPFAM" id="SSF55781">
    <property type="entry name" value="GAF domain-like"/>
    <property type="match status" value="2"/>
</dbReference>